<protein>
    <submittedName>
        <fullName evidence="2">Uncharacterized protein</fullName>
    </submittedName>
</protein>
<reference evidence="2 3" key="1">
    <citation type="submission" date="2023-01" db="EMBL/GenBank/DDBJ databases">
        <title>Analysis of 21 Apiospora genomes using comparative genomics revels a genus with tremendous synthesis potential of carbohydrate active enzymes and secondary metabolites.</title>
        <authorList>
            <person name="Sorensen T."/>
        </authorList>
    </citation>
    <scope>NUCLEOTIDE SEQUENCE [LARGE SCALE GENOMIC DNA]</scope>
    <source>
        <strain evidence="2 3">CBS 33761</strain>
    </source>
</reference>
<evidence type="ECO:0000256" key="1">
    <source>
        <dbReference type="SAM" id="MobiDB-lite"/>
    </source>
</evidence>
<gene>
    <name evidence="2" type="ORF">PG993_004221</name>
</gene>
<evidence type="ECO:0000313" key="2">
    <source>
        <dbReference type="EMBL" id="KAK8044197.1"/>
    </source>
</evidence>
<evidence type="ECO:0000313" key="3">
    <source>
        <dbReference type="Proteomes" id="UP001444661"/>
    </source>
</evidence>
<sequence length="151" mass="16013">MYAGDAEEDAASKKQENKTLAMSAVPRERHRSKVLETAVVAANENSFNARPGILKRPANEQIAVGLEMASAARDRSVGLIEGIHCDGDRPDLLNKVLVRVGEVGIGKRDKPYMVQKQSASNATDSGTSLARSLATAASACVPESCNTTLAF</sequence>
<accession>A0ABR1TCR2</accession>
<keyword evidence="3" id="KW-1185">Reference proteome</keyword>
<comment type="caution">
    <text evidence="2">The sequence shown here is derived from an EMBL/GenBank/DDBJ whole genome shotgun (WGS) entry which is preliminary data.</text>
</comment>
<dbReference type="Proteomes" id="UP001444661">
    <property type="component" value="Unassembled WGS sequence"/>
</dbReference>
<dbReference type="EMBL" id="JAQQWK010000003">
    <property type="protein sequence ID" value="KAK8044197.1"/>
    <property type="molecule type" value="Genomic_DNA"/>
</dbReference>
<name>A0ABR1TCR2_9PEZI</name>
<feature type="region of interest" description="Disordered" evidence="1">
    <location>
        <begin position="1"/>
        <end position="28"/>
    </location>
</feature>
<organism evidence="2 3">
    <name type="scientific">Apiospora rasikravindrae</name>
    <dbReference type="NCBI Taxonomy" id="990691"/>
    <lineage>
        <taxon>Eukaryota</taxon>
        <taxon>Fungi</taxon>
        <taxon>Dikarya</taxon>
        <taxon>Ascomycota</taxon>
        <taxon>Pezizomycotina</taxon>
        <taxon>Sordariomycetes</taxon>
        <taxon>Xylariomycetidae</taxon>
        <taxon>Amphisphaeriales</taxon>
        <taxon>Apiosporaceae</taxon>
        <taxon>Apiospora</taxon>
    </lineage>
</organism>
<proteinExistence type="predicted"/>